<accession>A0A9W9Q939</accession>
<protein>
    <submittedName>
        <fullName evidence="5">Uncharacterized protein</fullName>
    </submittedName>
</protein>
<dbReference type="Proteomes" id="UP001147695">
    <property type="component" value="Unassembled WGS sequence"/>
</dbReference>
<gene>
    <name evidence="5" type="ORF">N7452_008944</name>
</gene>
<keyword evidence="2 3" id="KW-0040">ANK repeat</keyword>
<dbReference type="Gene3D" id="1.25.40.20">
    <property type="entry name" value="Ankyrin repeat-containing domain"/>
    <property type="match status" value="2"/>
</dbReference>
<evidence type="ECO:0000256" key="3">
    <source>
        <dbReference type="PROSITE-ProRule" id="PRU00023"/>
    </source>
</evidence>
<dbReference type="InterPro" id="IPR050745">
    <property type="entry name" value="Multifunctional_regulatory"/>
</dbReference>
<dbReference type="PANTHER" id="PTHR24189:SF50">
    <property type="entry name" value="ANKYRIN REPEAT AND SOCS BOX PROTEIN 2"/>
    <property type="match status" value="1"/>
</dbReference>
<organism evidence="5 6">
    <name type="scientific">Penicillium brevicompactum</name>
    <dbReference type="NCBI Taxonomy" id="5074"/>
    <lineage>
        <taxon>Eukaryota</taxon>
        <taxon>Fungi</taxon>
        <taxon>Dikarya</taxon>
        <taxon>Ascomycota</taxon>
        <taxon>Pezizomycotina</taxon>
        <taxon>Eurotiomycetes</taxon>
        <taxon>Eurotiomycetidae</taxon>
        <taxon>Eurotiales</taxon>
        <taxon>Aspergillaceae</taxon>
        <taxon>Penicillium</taxon>
    </lineage>
</organism>
<evidence type="ECO:0000313" key="6">
    <source>
        <dbReference type="Proteomes" id="UP001147695"/>
    </source>
</evidence>
<name>A0A9W9Q939_PENBR</name>
<dbReference type="EMBL" id="JAPZBQ010000005">
    <property type="protein sequence ID" value="KAJ5328554.1"/>
    <property type="molecule type" value="Genomic_DNA"/>
</dbReference>
<sequence length="285" mass="31265">MDVLPPPDRAPISPSEYPRIPTRTPLTTLEKLRTIFFSGDIDGFRDVLNSVSSSIGAFDICDLHGIMAEAIKRDDARFIKEMLDRGLPMDTLYASQPVQAKAKGALEVFISSGWDINEPISELRPPVLGDAIEDEDMTAWLLDHGADPNQRCFIDLTPLSYTVESAPISIISLLFSHGGDAGRGQLLQHTIERRSGTIEILKLLLEKGASLNSTAFKDHPSWTLFYFMGLGTALHKAAELGKVDVVNFLISEGADQGIKDANGRTPIDCARMSNQWQVVEALEGK</sequence>
<dbReference type="SUPFAM" id="SSF48403">
    <property type="entry name" value="Ankyrin repeat"/>
    <property type="match status" value="1"/>
</dbReference>
<dbReference type="AlphaFoldDB" id="A0A9W9Q939"/>
<keyword evidence="1" id="KW-0677">Repeat</keyword>
<proteinExistence type="predicted"/>
<dbReference type="SMART" id="SM00248">
    <property type="entry name" value="ANK"/>
    <property type="match status" value="5"/>
</dbReference>
<evidence type="ECO:0000256" key="4">
    <source>
        <dbReference type="SAM" id="MobiDB-lite"/>
    </source>
</evidence>
<reference evidence="5" key="2">
    <citation type="journal article" date="2023" name="IMA Fungus">
        <title>Comparative genomic study of the Penicillium genus elucidates a diverse pangenome and 15 lateral gene transfer events.</title>
        <authorList>
            <person name="Petersen C."/>
            <person name="Sorensen T."/>
            <person name="Nielsen M.R."/>
            <person name="Sondergaard T.E."/>
            <person name="Sorensen J.L."/>
            <person name="Fitzpatrick D.A."/>
            <person name="Frisvad J.C."/>
            <person name="Nielsen K.L."/>
        </authorList>
    </citation>
    <scope>NUCLEOTIDE SEQUENCE</scope>
    <source>
        <strain evidence="5">IBT 35673</strain>
    </source>
</reference>
<dbReference type="PROSITE" id="PS50297">
    <property type="entry name" value="ANK_REP_REGION"/>
    <property type="match status" value="1"/>
</dbReference>
<feature type="repeat" description="ANK" evidence="3">
    <location>
        <begin position="232"/>
        <end position="261"/>
    </location>
</feature>
<dbReference type="PROSITE" id="PS50088">
    <property type="entry name" value="ANK_REPEAT"/>
    <property type="match status" value="1"/>
</dbReference>
<evidence type="ECO:0000256" key="2">
    <source>
        <dbReference type="ARBA" id="ARBA00023043"/>
    </source>
</evidence>
<feature type="region of interest" description="Disordered" evidence="4">
    <location>
        <begin position="1"/>
        <end position="21"/>
    </location>
</feature>
<dbReference type="Pfam" id="PF12796">
    <property type="entry name" value="Ank_2"/>
    <property type="match status" value="1"/>
</dbReference>
<dbReference type="PANTHER" id="PTHR24189">
    <property type="entry name" value="MYOTROPHIN"/>
    <property type="match status" value="1"/>
</dbReference>
<evidence type="ECO:0000256" key="1">
    <source>
        <dbReference type="ARBA" id="ARBA00022737"/>
    </source>
</evidence>
<reference evidence="5" key="1">
    <citation type="submission" date="2022-12" db="EMBL/GenBank/DDBJ databases">
        <authorList>
            <person name="Petersen C."/>
        </authorList>
    </citation>
    <scope>NUCLEOTIDE SEQUENCE</scope>
    <source>
        <strain evidence="5">IBT 35673</strain>
    </source>
</reference>
<dbReference type="InterPro" id="IPR036770">
    <property type="entry name" value="Ankyrin_rpt-contain_sf"/>
</dbReference>
<comment type="caution">
    <text evidence="5">The sequence shown here is derived from an EMBL/GenBank/DDBJ whole genome shotgun (WGS) entry which is preliminary data.</text>
</comment>
<evidence type="ECO:0000313" key="5">
    <source>
        <dbReference type="EMBL" id="KAJ5328554.1"/>
    </source>
</evidence>
<dbReference type="InterPro" id="IPR002110">
    <property type="entry name" value="Ankyrin_rpt"/>
</dbReference>